<organism evidence="3 4">
    <name type="scientific">Leptolyngbya iicbica LK</name>
    <dbReference type="NCBI Taxonomy" id="2294035"/>
    <lineage>
        <taxon>Bacteria</taxon>
        <taxon>Bacillati</taxon>
        <taxon>Cyanobacteriota</taxon>
        <taxon>Cyanophyceae</taxon>
        <taxon>Leptolyngbyales</taxon>
        <taxon>Leptolyngbyaceae</taxon>
        <taxon>Leptolyngbya group</taxon>
        <taxon>Leptolyngbya</taxon>
        <taxon>Leptolyngbya iicbica</taxon>
    </lineage>
</organism>
<dbReference type="PANTHER" id="PTHR35004:SF6">
    <property type="entry name" value="TRANSPOSASE"/>
    <property type="match status" value="1"/>
</dbReference>
<evidence type="ECO:0000259" key="2">
    <source>
        <dbReference type="PROSITE" id="PS50994"/>
    </source>
</evidence>
<reference evidence="3 4" key="1">
    <citation type="submission" date="2018-11" db="EMBL/GenBank/DDBJ databases">
        <title>Whole genome sequencing of an environmental sample.</title>
        <authorList>
            <person name="Sarangi A.N."/>
            <person name="Singh D."/>
            <person name="Tripathy S."/>
        </authorList>
    </citation>
    <scope>NUCLEOTIDE SEQUENCE [LARGE SCALE GENOMIC DNA]</scope>
    <source>
        <strain evidence="3 4">Lakshadweep</strain>
    </source>
</reference>
<proteinExistence type="predicted"/>
<evidence type="ECO:0000313" key="3">
    <source>
        <dbReference type="EMBL" id="RZM78651.1"/>
    </source>
</evidence>
<name>A0A4Q7E829_9CYAN</name>
<comment type="caution">
    <text evidence="3">The sequence shown here is derived from an EMBL/GenBank/DDBJ whole genome shotgun (WGS) entry which is preliminary data.</text>
</comment>
<dbReference type="PANTHER" id="PTHR35004">
    <property type="entry name" value="TRANSPOSASE RV3428C-RELATED"/>
    <property type="match status" value="1"/>
</dbReference>
<dbReference type="InterPro" id="IPR012337">
    <property type="entry name" value="RNaseH-like_sf"/>
</dbReference>
<dbReference type="Gene3D" id="2.30.30.130">
    <property type="entry name" value="Transposase, Mu, C-terminal"/>
    <property type="match status" value="1"/>
</dbReference>
<dbReference type="InterPro" id="IPR001584">
    <property type="entry name" value="Integrase_cat-core"/>
</dbReference>
<dbReference type="Pfam" id="PF13565">
    <property type="entry name" value="HTH_32"/>
    <property type="match status" value="1"/>
</dbReference>
<evidence type="ECO:0000256" key="1">
    <source>
        <dbReference type="SAM" id="MobiDB-lite"/>
    </source>
</evidence>
<protein>
    <submittedName>
        <fullName evidence="3">Transposase</fullName>
    </submittedName>
</protein>
<dbReference type="RefSeq" id="WP_044151373.1">
    <property type="nucleotide sequence ID" value="NZ_QVFV01000002.1"/>
</dbReference>
<feature type="domain" description="Integrase catalytic" evidence="2">
    <location>
        <begin position="159"/>
        <end position="361"/>
    </location>
</feature>
<dbReference type="InterPro" id="IPR009057">
    <property type="entry name" value="Homeodomain-like_sf"/>
</dbReference>
<dbReference type="PROSITE" id="PS50994">
    <property type="entry name" value="INTEGRASE"/>
    <property type="match status" value="1"/>
</dbReference>
<dbReference type="Gene3D" id="3.30.420.10">
    <property type="entry name" value="Ribonuclease H-like superfamily/Ribonuclease H"/>
    <property type="match status" value="1"/>
</dbReference>
<dbReference type="GO" id="GO:0015074">
    <property type="term" value="P:DNA integration"/>
    <property type="evidence" value="ECO:0007669"/>
    <property type="project" value="InterPro"/>
</dbReference>
<sequence length="546" mass="62617">MELVNPDDLNSVESRLKLEIIEKLSEPCDRKTYGERLRSAAQQLKCSVRTVQRLMKKWEEEGLAALIDSGRIDKGKPRIAEDWQQFIKKVYSNDKCTPAQVFTKVRNKARQEGLKDYPSHMTVYRILRLVKEAKEKEESIRNLGWKGSRLALKTRDGEVLEIDYSNQVWQCDHTRADILLVDKYGHQMGRPWLTTVIDTYSRAIVGINLGYDAPSSSVVALALRNAIMPKQYGVEYKLYADWPTCGTPDHLFTDGGKDFRSNHLRQIGLQLGFICHLRDRPSEGGIVERPFGTINTQFLSTLPGYTGSNVQDRPPEAEAEACLTLQELEKLLVAYIVNTYNQRLDARMGDQTRIQRWEAGLLKQPRVIPEHELHICLMRQTRRTIYRGGYLQFENLAYRGEALAEHAGENIVLRYDPRNIAQVLVYRHDPDREVYLGVAQALEFEGEVLALDDAKAHSRRIREDGKAVSNDAMLDEMRDREAFVDQKNKSRKDRQKDEQADLRPTTPPIIGPDSSDEPSVDVQPDESPEELDIPEFDIWDFDDDDA</sequence>
<feature type="compositionally biased region" description="Acidic residues" evidence="1">
    <location>
        <begin position="514"/>
        <end position="546"/>
    </location>
</feature>
<gene>
    <name evidence="3" type="ORF">DYY88_07555</name>
</gene>
<feature type="compositionally biased region" description="Basic and acidic residues" evidence="1">
    <location>
        <begin position="475"/>
        <end position="501"/>
    </location>
</feature>
<feature type="region of interest" description="Disordered" evidence="1">
    <location>
        <begin position="472"/>
        <end position="546"/>
    </location>
</feature>
<dbReference type="SUPFAM" id="SSF53098">
    <property type="entry name" value="Ribonuclease H-like"/>
    <property type="match status" value="1"/>
</dbReference>
<dbReference type="InterPro" id="IPR009004">
    <property type="entry name" value="Transposase_Mu_C"/>
</dbReference>
<dbReference type="GO" id="GO:0003676">
    <property type="term" value="F:nucleic acid binding"/>
    <property type="evidence" value="ECO:0007669"/>
    <property type="project" value="InterPro"/>
</dbReference>
<dbReference type="Pfam" id="PF09299">
    <property type="entry name" value="Mu-transpos_C"/>
    <property type="match status" value="1"/>
</dbReference>
<dbReference type="OrthoDB" id="501284at2"/>
<keyword evidence="4" id="KW-1185">Reference proteome</keyword>
<dbReference type="EMBL" id="QVFV01000002">
    <property type="protein sequence ID" value="RZM78651.1"/>
    <property type="molecule type" value="Genomic_DNA"/>
</dbReference>
<evidence type="ECO:0000313" key="4">
    <source>
        <dbReference type="Proteomes" id="UP000292459"/>
    </source>
</evidence>
<accession>A0A4Q7E829</accession>
<dbReference type="SUPFAM" id="SSF46689">
    <property type="entry name" value="Homeodomain-like"/>
    <property type="match status" value="1"/>
</dbReference>
<dbReference type="InterPro" id="IPR036397">
    <property type="entry name" value="RNaseH_sf"/>
</dbReference>
<dbReference type="Proteomes" id="UP000292459">
    <property type="component" value="Unassembled WGS sequence"/>
</dbReference>
<dbReference type="InterPro" id="IPR015378">
    <property type="entry name" value="Transposase-like_Mu_C"/>
</dbReference>
<dbReference type="SUPFAM" id="SSF50610">
    <property type="entry name" value="mu transposase, C-terminal domain"/>
    <property type="match status" value="1"/>
</dbReference>
<dbReference type="AlphaFoldDB" id="A0A4Q7E829"/>